<feature type="compositionally biased region" description="Low complexity" evidence="1">
    <location>
        <begin position="99"/>
        <end position="119"/>
    </location>
</feature>
<dbReference type="PANTHER" id="PTHR36707">
    <property type="entry name" value="T20M3.17 PROTEIN"/>
    <property type="match status" value="1"/>
</dbReference>
<feature type="region of interest" description="Disordered" evidence="1">
    <location>
        <begin position="170"/>
        <end position="197"/>
    </location>
</feature>
<sequence>MKHSWGTHDFDGSEIDNKATSLHNQFSTQLLLSSSNDVTVNREEIATSPCPDKEVPSAILNLPLKSLKQDATEEDAIRWRLEKNGFPFVLSDSECGDSSYDSSLSEQSSTISTPSTPFTVQSDTQSVDLDRTDIWVSSLDLDAEDSALLPGKEQFLDSLNSDFPSPSFSAVRSLQFGPSSSSPGTSERKESSESDEPVFWPFERTAYNSPEFEKFLSLSPRRNTMDMGYAEVRQLNPVLQRLRKNKLSSAKKSIEPHRGSTNSCPKGTKVSSQEKIQKAPAVPSRLSRTTKASAPSSHQVPSNCQRRRPPHLKLAPPRKVSTPKLQTDYPLKETGARGIPNLADKKSRIEELIGLDEFDGHEGIVLDEISTQAVVSWVLAAWLLSKFAKIEFVPWTWWVVWQAEKYSKTCKNSFRFSVIDSDGNKRLKAVAAVAEVHGSETDGLRGSGAGVKEHPISHSAHVKIFVFMSSANHILVKDQKGKCV</sequence>
<feature type="region of interest" description="Disordered" evidence="1">
    <location>
        <begin position="246"/>
        <end position="325"/>
    </location>
</feature>
<evidence type="ECO:0000313" key="3">
    <source>
        <dbReference type="Proteomes" id="UP000275267"/>
    </source>
</evidence>
<dbReference type="Proteomes" id="UP000275267">
    <property type="component" value="Unassembled WGS sequence"/>
</dbReference>
<accession>A0A3L6R9X2</accession>
<organism evidence="2 3">
    <name type="scientific">Panicum miliaceum</name>
    <name type="common">Proso millet</name>
    <name type="synonym">Broomcorn millet</name>
    <dbReference type="NCBI Taxonomy" id="4540"/>
    <lineage>
        <taxon>Eukaryota</taxon>
        <taxon>Viridiplantae</taxon>
        <taxon>Streptophyta</taxon>
        <taxon>Embryophyta</taxon>
        <taxon>Tracheophyta</taxon>
        <taxon>Spermatophyta</taxon>
        <taxon>Magnoliopsida</taxon>
        <taxon>Liliopsida</taxon>
        <taxon>Poales</taxon>
        <taxon>Poaceae</taxon>
        <taxon>PACMAD clade</taxon>
        <taxon>Panicoideae</taxon>
        <taxon>Panicodae</taxon>
        <taxon>Paniceae</taxon>
        <taxon>Panicinae</taxon>
        <taxon>Panicum</taxon>
        <taxon>Panicum sect. Panicum</taxon>
    </lineage>
</organism>
<dbReference type="AlphaFoldDB" id="A0A3L6R9X2"/>
<dbReference type="OrthoDB" id="773993at2759"/>
<dbReference type="PANTHER" id="PTHR36707:SF1">
    <property type="entry name" value="T20M3.17 PROTEIN"/>
    <property type="match status" value="1"/>
</dbReference>
<comment type="caution">
    <text evidence="2">The sequence shown here is derived from an EMBL/GenBank/DDBJ whole genome shotgun (WGS) entry which is preliminary data.</text>
</comment>
<reference evidence="3" key="1">
    <citation type="journal article" date="2019" name="Nat. Commun.">
        <title>The genome of broomcorn millet.</title>
        <authorList>
            <person name="Zou C."/>
            <person name="Miki D."/>
            <person name="Li D."/>
            <person name="Tang Q."/>
            <person name="Xiao L."/>
            <person name="Rajput S."/>
            <person name="Deng P."/>
            <person name="Jia W."/>
            <person name="Huang R."/>
            <person name="Zhang M."/>
            <person name="Sun Y."/>
            <person name="Hu J."/>
            <person name="Fu X."/>
            <person name="Schnable P.S."/>
            <person name="Li F."/>
            <person name="Zhang H."/>
            <person name="Feng B."/>
            <person name="Zhu X."/>
            <person name="Liu R."/>
            <person name="Schnable J.C."/>
            <person name="Zhu J.-K."/>
            <person name="Zhang H."/>
        </authorList>
    </citation>
    <scope>NUCLEOTIDE SEQUENCE [LARGE SCALE GENOMIC DNA]</scope>
</reference>
<gene>
    <name evidence="2" type="ORF">C2845_PM06G13230</name>
</gene>
<evidence type="ECO:0000313" key="2">
    <source>
        <dbReference type="EMBL" id="RLM99135.1"/>
    </source>
</evidence>
<dbReference type="EMBL" id="PQIB02000009">
    <property type="protein sequence ID" value="RLM99135.1"/>
    <property type="molecule type" value="Genomic_DNA"/>
</dbReference>
<feature type="region of interest" description="Disordered" evidence="1">
    <location>
        <begin position="99"/>
        <end position="124"/>
    </location>
</feature>
<protein>
    <submittedName>
        <fullName evidence="2">Uncharacterized protein</fullName>
    </submittedName>
</protein>
<feature type="compositionally biased region" description="Polar residues" evidence="1">
    <location>
        <begin position="170"/>
        <end position="185"/>
    </location>
</feature>
<keyword evidence="3" id="KW-1185">Reference proteome</keyword>
<name>A0A3L6R9X2_PANMI</name>
<proteinExistence type="predicted"/>
<feature type="compositionally biased region" description="Polar residues" evidence="1">
    <location>
        <begin position="286"/>
        <end position="304"/>
    </location>
</feature>
<evidence type="ECO:0000256" key="1">
    <source>
        <dbReference type="SAM" id="MobiDB-lite"/>
    </source>
</evidence>
<feature type="compositionally biased region" description="Polar residues" evidence="1">
    <location>
        <begin position="259"/>
        <end position="274"/>
    </location>
</feature>